<keyword evidence="3" id="KW-0547">Nucleotide-binding</keyword>
<keyword evidence="6 7" id="KW-0472">Membrane</keyword>
<keyword evidence="2 7" id="KW-0812">Transmembrane</keyword>
<reference evidence="9" key="1">
    <citation type="submission" date="2019-08" db="EMBL/GenBank/DDBJ databases">
        <title>The genome of the North American firefly Photinus pyralis.</title>
        <authorList>
            <consortium name="Photinus pyralis genome working group"/>
            <person name="Fallon T.R."/>
            <person name="Sander Lower S.E."/>
            <person name="Weng J.-K."/>
        </authorList>
    </citation>
    <scope>NUCLEOTIDE SEQUENCE</scope>
    <source>
        <strain evidence="9">TRF0915ILg1</strain>
        <tissue evidence="9">Whole body</tissue>
    </source>
</reference>
<evidence type="ECO:0000256" key="5">
    <source>
        <dbReference type="ARBA" id="ARBA00022989"/>
    </source>
</evidence>
<dbReference type="GO" id="GO:0016020">
    <property type="term" value="C:membrane"/>
    <property type="evidence" value="ECO:0007669"/>
    <property type="project" value="InterPro"/>
</dbReference>
<comment type="caution">
    <text evidence="9">The sequence shown here is derived from an EMBL/GenBank/DDBJ whole genome shotgun (WGS) entry which is preliminary data.</text>
</comment>
<evidence type="ECO:0000256" key="6">
    <source>
        <dbReference type="ARBA" id="ARBA00023136"/>
    </source>
</evidence>
<dbReference type="SUPFAM" id="SSF90123">
    <property type="entry name" value="ABC transporter transmembrane region"/>
    <property type="match status" value="1"/>
</dbReference>
<protein>
    <recommendedName>
        <fullName evidence="8">ABC transmembrane type-1 domain-containing protein</fullName>
    </recommendedName>
</protein>
<evidence type="ECO:0000259" key="8">
    <source>
        <dbReference type="PROSITE" id="PS50929"/>
    </source>
</evidence>
<evidence type="ECO:0000256" key="4">
    <source>
        <dbReference type="ARBA" id="ARBA00022840"/>
    </source>
</evidence>
<accession>A0A8K0CSE2</accession>
<evidence type="ECO:0000256" key="1">
    <source>
        <dbReference type="ARBA" id="ARBA00022448"/>
    </source>
</evidence>
<proteinExistence type="predicted"/>
<dbReference type="InterPro" id="IPR036640">
    <property type="entry name" value="ABC1_TM_sf"/>
</dbReference>
<keyword evidence="1" id="KW-0813">Transport</keyword>
<dbReference type="GO" id="GO:0005524">
    <property type="term" value="F:ATP binding"/>
    <property type="evidence" value="ECO:0007669"/>
    <property type="project" value="UniProtKB-KW"/>
</dbReference>
<dbReference type="OrthoDB" id="6500128at2759"/>
<dbReference type="InterPro" id="IPR050173">
    <property type="entry name" value="ABC_transporter_C-like"/>
</dbReference>
<organism evidence="9 10">
    <name type="scientific">Ignelater luminosus</name>
    <name type="common">Cucubano</name>
    <name type="synonym">Pyrophorus luminosus</name>
    <dbReference type="NCBI Taxonomy" id="2038154"/>
    <lineage>
        <taxon>Eukaryota</taxon>
        <taxon>Metazoa</taxon>
        <taxon>Ecdysozoa</taxon>
        <taxon>Arthropoda</taxon>
        <taxon>Hexapoda</taxon>
        <taxon>Insecta</taxon>
        <taxon>Pterygota</taxon>
        <taxon>Neoptera</taxon>
        <taxon>Endopterygota</taxon>
        <taxon>Coleoptera</taxon>
        <taxon>Polyphaga</taxon>
        <taxon>Elateriformia</taxon>
        <taxon>Elateroidea</taxon>
        <taxon>Elateridae</taxon>
        <taxon>Agrypninae</taxon>
        <taxon>Pyrophorini</taxon>
        <taxon>Ignelater</taxon>
    </lineage>
</organism>
<feature type="transmembrane region" description="Helical" evidence="7">
    <location>
        <begin position="132"/>
        <end position="154"/>
    </location>
</feature>
<dbReference type="PROSITE" id="PS50929">
    <property type="entry name" value="ABC_TM1F"/>
    <property type="match status" value="1"/>
</dbReference>
<dbReference type="Pfam" id="PF00664">
    <property type="entry name" value="ABC_membrane"/>
    <property type="match status" value="1"/>
</dbReference>
<dbReference type="EMBL" id="VTPC01066500">
    <property type="protein sequence ID" value="KAF2889462.1"/>
    <property type="molecule type" value="Genomic_DNA"/>
</dbReference>
<dbReference type="Proteomes" id="UP000801492">
    <property type="component" value="Unassembled WGS sequence"/>
</dbReference>
<gene>
    <name evidence="9" type="ORF">ILUMI_16711</name>
</gene>
<keyword evidence="10" id="KW-1185">Reference proteome</keyword>
<dbReference type="Gene3D" id="1.20.1560.10">
    <property type="entry name" value="ABC transporter type 1, transmembrane domain"/>
    <property type="match status" value="1"/>
</dbReference>
<evidence type="ECO:0000313" key="10">
    <source>
        <dbReference type="Proteomes" id="UP000801492"/>
    </source>
</evidence>
<dbReference type="GO" id="GO:0140359">
    <property type="term" value="F:ABC-type transporter activity"/>
    <property type="evidence" value="ECO:0007669"/>
    <property type="project" value="InterPro"/>
</dbReference>
<feature type="domain" description="ABC transmembrane type-1" evidence="8">
    <location>
        <begin position="91"/>
        <end position="312"/>
    </location>
</feature>
<name>A0A8K0CSE2_IGNLU</name>
<dbReference type="PANTHER" id="PTHR24223">
    <property type="entry name" value="ATP-BINDING CASSETTE SUB-FAMILY C"/>
    <property type="match status" value="1"/>
</dbReference>
<feature type="transmembrane region" description="Helical" evidence="7">
    <location>
        <begin position="221"/>
        <end position="246"/>
    </location>
</feature>
<evidence type="ECO:0000256" key="2">
    <source>
        <dbReference type="ARBA" id="ARBA00022692"/>
    </source>
</evidence>
<evidence type="ECO:0000313" key="9">
    <source>
        <dbReference type="EMBL" id="KAF2889462.1"/>
    </source>
</evidence>
<keyword evidence="5 7" id="KW-1133">Transmembrane helix</keyword>
<keyword evidence="4" id="KW-0067">ATP-binding</keyword>
<dbReference type="AlphaFoldDB" id="A0A8K0CSE2"/>
<dbReference type="PANTHER" id="PTHR24223:SF448">
    <property type="entry name" value="FI20146P1-RELATED"/>
    <property type="match status" value="1"/>
</dbReference>
<dbReference type="InterPro" id="IPR011527">
    <property type="entry name" value="ABC1_TM_dom"/>
</dbReference>
<evidence type="ECO:0000256" key="7">
    <source>
        <dbReference type="SAM" id="Phobius"/>
    </source>
</evidence>
<dbReference type="FunFam" id="1.20.1560.10:FF:000026">
    <property type="entry name" value="Multidrug resistance-associated protein lethal(2)03659"/>
    <property type="match status" value="1"/>
</dbReference>
<evidence type="ECO:0000256" key="3">
    <source>
        <dbReference type="ARBA" id="ARBA00022741"/>
    </source>
</evidence>
<sequence>MQRNQKVKRQPNHRKGANFLSFITFAFTVPTFRQGYCKDLEEDDITEHLAAHDSKRLGNKLEDAWNKELKLNKKPSLYRALLKVFGVEFFFLGILLFFLELVVKIAQPLALSQLITYYTQSQDEELVNKSEALMYAGIIVGASFINVLAGHSYMMCLQHFGMKLRVAFCSLVYRKSLRLSKSVLGGTTIGQMVNLLSNDVNRCDRAVINAHNLWLSPLETVVIVGILYDLLGFTSTVGILFMALFIPLQMYLGKKTSEYRLKTALKTDERVRLMNEIICGIQVIKMYTWETPFAKLVATARSSMYHCTNKRSSCYRRKLVMIGPTRPII</sequence>
<feature type="transmembrane region" description="Helical" evidence="7">
    <location>
        <begin position="80"/>
        <end position="99"/>
    </location>
</feature>